<evidence type="ECO:0000256" key="2">
    <source>
        <dbReference type="ARBA" id="ARBA00022448"/>
    </source>
</evidence>
<gene>
    <name evidence="13" type="ORF">MNEG_9582</name>
</gene>
<dbReference type="PANTHER" id="PTHR10110:SF197">
    <property type="entry name" value="SODIUM_HYDROGEN EXCHANGER"/>
    <property type="match status" value="1"/>
</dbReference>
<evidence type="ECO:0000256" key="9">
    <source>
        <dbReference type="ARBA" id="ARBA00047524"/>
    </source>
</evidence>
<evidence type="ECO:0000256" key="7">
    <source>
        <dbReference type="ARBA" id="ARBA00023136"/>
    </source>
</evidence>
<evidence type="ECO:0000256" key="8">
    <source>
        <dbReference type="ARBA" id="ARBA00023201"/>
    </source>
</evidence>
<protein>
    <recommendedName>
        <fullName evidence="12">Cation/H+ exchanger transmembrane domain-containing protein</fullName>
    </recommendedName>
</protein>
<comment type="catalytic activity">
    <reaction evidence="9">
        <text>Na(+)(in) + H(+)(out) = Na(+)(out) + H(+)(in)</text>
        <dbReference type="Rhea" id="RHEA:29419"/>
        <dbReference type="ChEBI" id="CHEBI:15378"/>
        <dbReference type="ChEBI" id="CHEBI:29101"/>
    </reaction>
</comment>
<evidence type="ECO:0000256" key="4">
    <source>
        <dbReference type="ARBA" id="ARBA00022989"/>
    </source>
</evidence>
<dbReference type="RefSeq" id="XP_013897401.1">
    <property type="nucleotide sequence ID" value="XM_014041947.1"/>
</dbReference>
<proteinExistence type="predicted"/>
<dbReference type="PANTHER" id="PTHR10110">
    <property type="entry name" value="SODIUM/HYDROGEN EXCHANGER"/>
    <property type="match status" value="1"/>
</dbReference>
<dbReference type="GO" id="GO:0051453">
    <property type="term" value="P:regulation of intracellular pH"/>
    <property type="evidence" value="ECO:0007669"/>
    <property type="project" value="TreeGrafter"/>
</dbReference>
<evidence type="ECO:0000259" key="12">
    <source>
        <dbReference type="Pfam" id="PF00999"/>
    </source>
</evidence>
<evidence type="ECO:0000256" key="6">
    <source>
        <dbReference type="ARBA" id="ARBA00023065"/>
    </source>
</evidence>
<dbReference type="AlphaFoldDB" id="A0A0D2MC18"/>
<keyword evidence="14" id="KW-1185">Reference proteome</keyword>
<dbReference type="GO" id="GO:0005886">
    <property type="term" value="C:plasma membrane"/>
    <property type="evidence" value="ECO:0007669"/>
    <property type="project" value="TreeGrafter"/>
</dbReference>
<evidence type="ECO:0000256" key="5">
    <source>
        <dbReference type="ARBA" id="ARBA00023053"/>
    </source>
</evidence>
<keyword evidence="5" id="KW-0915">Sodium</keyword>
<dbReference type="KEGG" id="mng:MNEG_9582"/>
<feature type="domain" description="Cation/H+ exchanger transmembrane" evidence="12">
    <location>
        <begin position="4"/>
        <end position="56"/>
    </location>
</feature>
<organism evidence="13 14">
    <name type="scientific">Monoraphidium neglectum</name>
    <dbReference type="NCBI Taxonomy" id="145388"/>
    <lineage>
        <taxon>Eukaryota</taxon>
        <taxon>Viridiplantae</taxon>
        <taxon>Chlorophyta</taxon>
        <taxon>core chlorophytes</taxon>
        <taxon>Chlorophyceae</taxon>
        <taxon>CS clade</taxon>
        <taxon>Sphaeropleales</taxon>
        <taxon>Selenastraceae</taxon>
        <taxon>Monoraphidium</taxon>
    </lineage>
</organism>
<keyword evidence="4 11" id="KW-1133">Transmembrane helix</keyword>
<dbReference type="GeneID" id="25742457"/>
<dbReference type="Pfam" id="PF00999">
    <property type="entry name" value="Na_H_Exchanger"/>
    <property type="match status" value="1"/>
</dbReference>
<keyword evidence="6" id="KW-0406">Ion transport</keyword>
<dbReference type="STRING" id="145388.A0A0D2MC18"/>
<evidence type="ECO:0000256" key="3">
    <source>
        <dbReference type="ARBA" id="ARBA00022692"/>
    </source>
</evidence>
<accession>A0A0D2MC18</accession>
<evidence type="ECO:0000256" key="1">
    <source>
        <dbReference type="ARBA" id="ARBA00004141"/>
    </source>
</evidence>
<comment type="subcellular location">
    <subcellularLocation>
        <location evidence="1">Membrane</location>
        <topology evidence="1">Multi-pass membrane protein</topology>
    </subcellularLocation>
</comment>
<keyword evidence="7 11" id="KW-0472">Membrane</keyword>
<evidence type="ECO:0000256" key="11">
    <source>
        <dbReference type="SAM" id="Phobius"/>
    </source>
</evidence>
<dbReference type="EMBL" id="KK102205">
    <property type="protein sequence ID" value="KIY98381.1"/>
    <property type="molecule type" value="Genomic_DNA"/>
</dbReference>
<comment type="catalytic activity">
    <reaction evidence="10">
        <text>K(+)(in) + H(+)(out) = K(+)(out) + H(+)(in)</text>
        <dbReference type="Rhea" id="RHEA:29467"/>
        <dbReference type="ChEBI" id="CHEBI:15378"/>
        <dbReference type="ChEBI" id="CHEBI:29103"/>
    </reaction>
</comment>
<dbReference type="GO" id="GO:0098719">
    <property type="term" value="P:sodium ion import across plasma membrane"/>
    <property type="evidence" value="ECO:0007669"/>
    <property type="project" value="TreeGrafter"/>
</dbReference>
<keyword evidence="3 11" id="KW-0812">Transmembrane</keyword>
<keyword evidence="8" id="KW-0739">Sodium transport</keyword>
<reference evidence="13 14" key="1">
    <citation type="journal article" date="2013" name="BMC Genomics">
        <title>Reconstruction of the lipid metabolism for the microalga Monoraphidium neglectum from its genome sequence reveals characteristics suitable for biofuel production.</title>
        <authorList>
            <person name="Bogen C."/>
            <person name="Al-Dilaimi A."/>
            <person name="Albersmeier A."/>
            <person name="Wichmann J."/>
            <person name="Grundmann M."/>
            <person name="Rupp O."/>
            <person name="Lauersen K.J."/>
            <person name="Blifernez-Klassen O."/>
            <person name="Kalinowski J."/>
            <person name="Goesmann A."/>
            <person name="Mussgnug J.H."/>
            <person name="Kruse O."/>
        </authorList>
    </citation>
    <scope>NUCLEOTIDE SEQUENCE [LARGE SCALE GENOMIC DNA]</scope>
    <source>
        <strain evidence="13 14">SAG 48.87</strain>
    </source>
</reference>
<name>A0A0D2MC18_9CHLO</name>
<evidence type="ECO:0000256" key="10">
    <source>
        <dbReference type="ARBA" id="ARBA00047912"/>
    </source>
</evidence>
<dbReference type="InterPro" id="IPR006153">
    <property type="entry name" value="Cation/H_exchanger_TM"/>
</dbReference>
<dbReference type="InterPro" id="IPR018422">
    <property type="entry name" value="Cation/H_exchanger_CPA1"/>
</dbReference>
<sequence>MVLSVLLLVARAAIVVPFSLVHNMMPHSEKLTRRDIIIVWWSGLMRGAVSVALVYLHFDRMDQAGGAEEGFGTSMGR</sequence>
<dbReference type="OrthoDB" id="546401at2759"/>
<feature type="transmembrane region" description="Helical" evidence="11">
    <location>
        <begin position="36"/>
        <end position="56"/>
    </location>
</feature>
<dbReference type="GO" id="GO:0015385">
    <property type="term" value="F:sodium:proton antiporter activity"/>
    <property type="evidence" value="ECO:0007669"/>
    <property type="project" value="InterPro"/>
</dbReference>
<dbReference type="Proteomes" id="UP000054498">
    <property type="component" value="Unassembled WGS sequence"/>
</dbReference>
<evidence type="ECO:0000313" key="13">
    <source>
        <dbReference type="EMBL" id="KIY98381.1"/>
    </source>
</evidence>
<keyword evidence="2" id="KW-0813">Transport</keyword>
<dbReference type="GO" id="GO:0015386">
    <property type="term" value="F:potassium:proton antiporter activity"/>
    <property type="evidence" value="ECO:0007669"/>
    <property type="project" value="TreeGrafter"/>
</dbReference>
<evidence type="ECO:0000313" key="14">
    <source>
        <dbReference type="Proteomes" id="UP000054498"/>
    </source>
</evidence>